<dbReference type="SUPFAM" id="SSF53756">
    <property type="entry name" value="UDP-Glycosyltransferase/glycogen phosphorylase"/>
    <property type="match status" value="1"/>
</dbReference>
<evidence type="ECO:0000256" key="1">
    <source>
        <dbReference type="ARBA" id="ARBA00009995"/>
    </source>
</evidence>
<gene>
    <name evidence="3" type="ORF">ACH5RR_010258</name>
</gene>
<accession>A0ABD3AHX7</accession>
<comment type="caution">
    <text evidence="3">The sequence shown here is derived from an EMBL/GenBank/DDBJ whole genome shotgun (WGS) entry which is preliminary data.</text>
</comment>
<comment type="similarity">
    <text evidence="1">Belongs to the UDP-glycosyltransferase family.</text>
</comment>
<evidence type="ECO:0000313" key="4">
    <source>
        <dbReference type="Proteomes" id="UP001630127"/>
    </source>
</evidence>
<dbReference type="GO" id="GO:0016740">
    <property type="term" value="F:transferase activity"/>
    <property type="evidence" value="ECO:0007669"/>
    <property type="project" value="UniProtKB-KW"/>
</dbReference>
<reference evidence="3 4" key="1">
    <citation type="submission" date="2024-11" db="EMBL/GenBank/DDBJ databases">
        <title>A near-complete genome assembly of Cinchona calisaya.</title>
        <authorList>
            <person name="Lian D.C."/>
            <person name="Zhao X.W."/>
            <person name="Wei L."/>
        </authorList>
    </citation>
    <scope>NUCLEOTIDE SEQUENCE [LARGE SCALE GENOMIC DNA]</scope>
    <source>
        <tissue evidence="3">Nenye</tissue>
    </source>
</reference>
<dbReference type="AlphaFoldDB" id="A0ABD3AHX7"/>
<dbReference type="CDD" id="cd03784">
    <property type="entry name" value="GT1_Gtf-like"/>
    <property type="match status" value="1"/>
</dbReference>
<dbReference type="InterPro" id="IPR002213">
    <property type="entry name" value="UDP_glucos_trans"/>
</dbReference>
<dbReference type="FunFam" id="3.40.50.2000:FF:000138">
    <property type="entry name" value="Glycosyltransferase"/>
    <property type="match status" value="1"/>
</dbReference>
<keyword evidence="4" id="KW-1185">Reference proteome</keyword>
<proteinExistence type="inferred from homology"/>
<dbReference type="EMBL" id="JBJUIK010000004">
    <property type="protein sequence ID" value="KAL3530936.1"/>
    <property type="molecule type" value="Genomic_DNA"/>
</dbReference>
<organism evidence="3 4">
    <name type="scientific">Cinchona calisaya</name>
    <dbReference type="NCBI Taxonomy" id="153742"/>
    <lineage>
        <taxon>Eukaryota</taxon>
        <taxon>Viridiplantae</taxon>
        <taxon>Streptophyta</taxon>
        <taxon>Embryophyta</taxon>
        <taxon>Tracheophyta</taxon>
        <taxon>Spermatophyta</taxon>
        <taxon>Magnoliopsida</taxon>
        <taxon>eudicotyledons</taxon>
        <taxon>Gunneridae</taxon>
        <taxon>Pentapetalae</taxon>
        <taxon>asterids</taxon>
        <taxon>lamiids</taxon>
        <taxon>Gentianales</taxon>
        <taxon>Rubiaceae</taxon>
        <taxon>Cinchonoideae</taxon>
        <taxon>Cinchoneae</taxon>
        <taxon>Cinchona</taxon>
    </lineage>
</organism>
<sequence>MDSSNGHSKYTCQVVAIPYPGRGHINQMINLCKLVSKLRPDFLITFIITQEWNGFLSSEPHPGNNIRFTTIPNVIPSETSRSKDIVGFVKAVLTKMEGPVECLIQQLQPPKPCVIIYDAFLKWVFDLANRNSIPVAALWPMSTTFYTILRHYDNLVRNGHLPANPLEEGDHRLTCIPGVPSIRIADFPRELFEDKTPSLILEAIELVYLASKAEYLLFSSIYELESQVIDNFKKELRTPIYTIGLAIPSFDIDTKINNNYMAWLDARPRASVLYISQGSFLSASNEQLDEIVAGVRNSGVRFFWVGRENSSKIHEESGSDSGSGLVVPWCDQLKVLCHPSIGGFWSHCGWNSTKEAAFAGVPLLTFPIMWDQYTNCKLIVEDWKIGWRVKRDDGCLVKRDEISTMLKRFMDLECDEGKEMRRRAQELGEICQRASAEGGSSQLQVEAFINDISKLHSR</sequence>
<evidence type="ECO:0000313" key="3">
    <source>
        <dbReference type="EMBL" id="KAL3530936.1"/>
    </source>
</evidence>
<dbReference type="PANTHER" id="PTHR11926:SF774">
    <property type="entry name" value="UDP-GLYCOSYLTRANSFERASE 85A1-RELATED"/>
    <property type="match status" value="1"/>
</dbReference>
<protein>
    <submittedName>
        <fullName evidence="3">Uncharacterized protein</fullName>
    </submittedName>
</protein>
<dbReference type="PANTHER" id="PTHR11926">
    <property type="entry name" value="GLUCOSYL/GLUCURONOSYL TRANSFERASES"/>
    <property type="match status" value="1"/>
</dbReference>
<dbReference type="Pfam" id="PF00201">
    <property type="entry name" value="UDPGT"/>
    <property type="match status" value="1"/>
</dbReference>
<keyword evidence="2" id="KW-0808">Transferase</keyword>
<evidence type="ECO:0000256" key="2">
    <source>
        <dbReference type="ARBA" id="ARBA00022679"/>
    </source>
</evidence>
<dbReference type="Gene3D" id="3.40.50.2000">
    <property type="entry name" value="Glycogen Phosphorylase B"/>
    <property type="match status" value="2"/>
</dbReference>
<dbReference type="Proteomes" id="UP001630127">
    <property type="component" value="Unassembled WGS sequence"/>
</dbReference>
<name>A0ABD3AHX7_9GENT</name>